<gene>
    <name evidence="1" type="ORF">SCLCIDRAFT_31899</name>
</gene>
<dbReference type="HOGENOM" id="CLU_2265308_0_0_1"/>
<evidence type="ECO:0000313" key="1">
    <source>
        <dbReference type="EMBL" id="KIM53420.1"/>
    </source>
</evidence>
<accession>A0A0C3CXX4</accession>
<dbReference type="Proteomes" id="UP000053989">
    <property type="component" value="Unassembled WGS sequence"/>
</dbReference>
<dbReference type="OrthoDB" id="3237761at2759"/>
<organism evidence="1 2">
    <name type="scientific">Scleroderma citrinum Foug A</name>
    <dbReference type="NCBI Taxonomy" id="1036808"/>
    <lineage>
        <taxon>Eukaryota</taxon>
        <taxon>Fungi</taxon>
        <taxon>Dikarya</taxon>
        <taxon>Basidiomycota</taxon>
        <taxon>Agaricomycotina</taxon>
        <taxon>Agaricomycetes</taxon>
        <taxon>Agaricomycetidae</taxon>
        <taxon>Boletales</taxon>
        <taxon>Sclerodermatineae</taxon>
        <taxon>Sclerodermataceae</taxon>
        <taxon>Scleroderma</taxon>
    </lineage>
</organism>
<protein>
    <submittedName>
        <fullName evidence="1">Uncharacterized protein</fullName>
    </submittedName>
</protein>
<reference evidence="1 2" key="1">
    <citation type="submission" date="2014-04" db="EMBL/GenBank/DDBJ databases">
        <authorList>
            <consortium name="DOE Joint Genome Institute"/>
            <person name="Kuo A."/>
            <person name="Kohler A."/>
            <person name="Nagy L.G."/>
            <person name="Floudas D."/>
            <person name="Copeland A."/>
            <person name="Barry K.W."/>
            <person name="Cichocki N."/>
            <person name="Veneault-Fourrey C."/>
            <person name="LaButti K."/>
            <person name="Lindquist E.A."/>
            <person name="Lipzen A."/>
            <person name="Lundell T."/>
            <person name="Morin E."/>
            <person name="Murat C."/>
            <person name="Sun H."/>
            <person name="Tunlid A."/>
            <person name="Henrissat B."/>
            <person name="Grigoriev I.V."/>
            <person name="Hibbett D.S."/>
            <person name="Martin F."/>
            <person name="Nordberg H.P."/>
            <person name="Cantor M.N."/>
            <person name="Hua S.X."/>
        </authorList>
    </citation>
    <scope>NUCLEOTIDE SEQUENCE [LARGE SCALE GENOMIC DNA]</scope>
    <source>
        <strain evidence="1 2">Foug A</strain>
    </source>
</reference>
<dbReference type="EMBL" id="KN822181">
    <property type="protein sequence ID" value="KIM53420.1"/>
    <property type="molecule type" value="Genomic_DNA"/>
</dbReference>
<evidence type="ECO:0000313" key="2">
    <source>
        <dbReference type="Proteomes" id="UP000053989"/>
    </source>
</evidence>
<reference evidence="2" key="2">
    <citation type="submission" date="2015-01" db="EMBL/GenBank/DDBJ databases">
        <title>Evolutionary Origins and Diversification of the Mycorrhizal Mutualists.</title>
        <authorList>
            <consortium name="DOE Joint Genome Institute"/>
            <consortium name="Mycorrhizal Genomics Consortium"/>
            <person name="Kohler A."/>
            <person name="Kuo A."/>
            <person name="Nagy L.G."/>
            <person name="Floudas D."/>
            <person name="Copeland A."/>
            <person name="Barry K.W."/>
            <person name="Cichocki N."/>
            <person name="Veneault-Fourrey C."/>
            <person name="LaButti K."/>
            <person name="Lindquist E.A."/>
            <person name="Lipzen A."/>
            <person name="Lundell T."/>
            <person name="Morin E."/>
            <person name="Murat C."/>
            <person name="Riley R."/>
            <person name="Ohm R."/>
            <person name="Sun H."/>
            <person name="Tunlid A."/>
            <person name="Henrissat B."/>
            <person name="Grigoriev I.V."/>
            <person name="Hibbett D.S."/>
            <person name="Martin F."/>
        </authorList>
    </citation>
    <scope>NUCLEOTIDE SEQUENCE [LARGE SCALE GENOMIC DNA]</scope>
    <source>
        <strain evidence="2">Foug A</strain>
    </source>
</reference>
<name>A0A0C3CXX4_9AGAM</name>
<proteinExistence type="predicted"/>
<sequence length="103" mass="11466">MNVFTPGTRVFFWNSFGTIKYGEIKATERLGGTLLVRIAIDKKNDDDDNDSIEMEDDPADNDEEHLVFLLRVNPIILPTVDTELPAELQSLSLVASSLLSLSL</sequence>
<dbReference type="InParanoid" id="A0A0C3CXX4"/>
<keyword evidence="2" id="KW-1185">Reference proteome</keyword>
<dbReference type="AlphaFoldDB" id="A0A0C3CXX4"/>